<evidence type="ECO:0000313" key="1">
    <source>
        <dbReference type="EMBL" id="KAH3839072.1"/>
    </source>
</evidence>
<sequence length="197" mass="22567">MLTSNYAMKMNNRERIQQFSNNVLKHGVKRNLVSEVESGVFLSPDDFLKIEKLSQKLKQIDAKLAQYKSLKVRTQNLIKGIKKTKNLQDDVVKTVSSKVFDRVPIDVINKILGSGEDENMFAQIERIKSSNVEEKRKYADIDISDLEISDTLNDDEQEIMNALAVKKMRKSGEKKSVKKTKKEKTILSDLELSDDDE</sequence>
<dbReference type="Proteomes" id="UP000828390">
    <property type="component" value="Unassembled WGS sequence"/>
</dbReference>
<organism evidence="1 2">
    <name type="scientific">Dreissena polymorpha</name>
    <name type="common">Zebra mussel</name>
    <name type="synonym">Mytilus polymorpha</name>
    <dbReference type="NCBI Taxonomy" id="45954"/>
    <lineage>
        <taxon>Eukaryota</taxon>
        <taxon>Metazoa</taxon>
        <taxon>Spiralia</taxon>
        <taxon>Lophotrochozoa</taxon>
        <taxon>Mollusca</taxon>
        <taxon>Bivalvia</taxon>
        <taxon>Autobranchia</taxon>
        <taxon>Heteroconchia</taxon>
        <taxon>Euheterodonta</taxon>
        <taxon>Imparidentia</taxon>
        <taxon>Neoheterodontei</taxon>
        <taxon>Myida</taxon>
        <taxon>Dreissenoidea</taxon>
        <taxon>Dreissenidae</taxon>
        <taxon>Dreissena</taxon>
    </lineage>
</organism>
<dbReference type="EMBL" id="JAIWYP010000004">
    <property type="protein sequence ID" value="KAH3839072.1"/>
    <property type="molecule type" value="Genomic_DNA"/>
</dbReference>
<gene>
    <name evidence="1" type="ORF">DPMN_112494</name>
</gene>
<evidence type="ECO:0000313" key="2">
    <source>
        <dbReference type="Proteomes" id="UP000828390"/>
    </source>
</evidence>
<reference evidence="1" key="1">
    <citation type="journal article" date="2019" name="bioRxiv">
        <title>The Genome of the Zebra Mussel, Dreissena polymorpha: A Resource for Invasive Species Research.</title>
        <authorList>
            <person name="McCartney M.A."/>
            <person name="Auch B."/>
            <person name="Kono T."/>
            <person name="Mallez S."/>
            <person name="Zhang Y."/>
            <person name="Obille A."/>
            <person name="Becker A."/>
            <person name="Abrahante J.E."/>
            <person name="Garbe J."/>
            <person name="Badalamenti J.P."/>
            <person name="Herman A."/>
            <person name="Mangelson H."/>
            <person name="Liachko I."/>
            <person name="Sullivan S."/>
            <person name="Sone E.D."/>
            <person name="Koren S."/>
            <person name="Silverstein K.A.T."/>
            <person name="Beckman K.B."/>
            <person name="Gohl D.M."/>
        </authorList>
    </citation>
    <scope>NUCLEOTIDE SEQUENCE</scope>
    <source>
        <strain evidence="1">Duluth1</strain>
        <tissue evidence="1">Whole animal</tissue>
    </source>
</reference>
<protein>
    <submittedName>
        <fullName evidence="1">Uncharacterized protein</fullName>
    </submittedName>
</protein>
<name>A0A9D4QQP5_DREPO</name>
<reference evidence="1" key="2">
    <citation type="submission" date="2020-11" db="EMBL/GenBank/DDBJ databases">
        <authorList>
            <person name="McCartney M.A."/>
            <person name="Auch B."/>
            <person name="Kono T."/>
            <person name="Mallez S."/>
            <person name="Becker A."/>
            <person name="Gohl D.M."/>
            <person name="Silverstein K.A.T."/>
            <person name="Koren S."/>
            <person name="Bechman K.B."/>
            <person name="Herman A."/>
            <person name="Abrahante J.E."/>
            <person name="Garbe J."/>
        </authorList>
    </citation>
    <scope>NUCLEOTIDE SEQUENCE</scope>
    <source>
        <strain evidence="1">Duluth1</strain>
        <tissue evidence="1">Whole animal</tissue>
    </source>
</reference>
<keyword evidence="2" id="KW-1185">Reference proteome</keyword>
<accession>A0A9D4QQP5</accession>
<comment type="caution">
    <text evidence="1">The sequence shown here is derived from an EMBL/GenBank/DDBJ whole genome shotgun (WGS) entry which is preliminary data.</text>
</comment>
<proteinExistence type="predicted"/>
<dbReference type="AlphaFoldDB" id="A0A9D4QQP5"/>